<evidence type="ECO:0000313" key="3">
    <source>
        <dbReference type="EMBL" id="MBB3205611.1"/>
    </source>
</evidence>
<gene>
    <name evidence="3" type="ORF">FHS27_001415</name>
</gene>
<feature type="domain" description="Cadherin-like" evidence="2">
    <location>
        <begin position="464"/>
        <end position="558"/>
    </location>
</feature>
<dbReference type="RefSeq" id="WP_246419214.1">
    <property type="nucleotide sequence ID" value="NZ_JACHXU010000004.1"/>
</dbReference>
<dbReference type="AlphaFoldDB" id="A0A7W5H596"/>
<dbReference type="Gene3D" id="1.10.1330.10">
    <property type="entry name" value="Dockerin domain"/>
    <property type="match status" value="1"/>
</dbReference>
<dbReference type="InterPro" id="IPR036439">
    <property type="entry name" value="Dockerin_dom_sf"/>
</dbReference>
<dbReference type="Pfam" id="PF17892">
    <property type="entry name" value="Cadherin_5"/>
    <property type="match status" value="1"/>
</dbReference>
<proteinExistence type="predicted"/>
<dbReference type="SUPFAM" id="SSF117074">
    <property type="entry name" value="Hypothetical protein PA1324"/>
    <property type="match status" value="1"/>
</dbReference>
<dbReference type="Gene3D" id="2.60.40.10">
    <property type="entry name" value="Immunoglobulins"/>
    <property type="match status" value="1"/>
</dbReference>
<dbReference type="Proteomes" id="UP000536179">
    <property type="component" value="Unassembled WGS sequence"/>
</dbReference>
<evidence type="ECO:0000256" key="1">
    <source>
        <dbReference type="SAM" id="MobiDB-lite"/>
    </source>
</evidence>
<dbReference type="Gene3D" id="2.60.40.2810">
    <property type="match status" value="1"/>
</dbReference>
<keyword evidence="4" id="KW-1185">Reference proteome</keyword>
<dbReference type="GO" id="GO:0000272">
    <property type="term" value="P:polysaccharide catabolic process"/>
    <property type="evidence" value="ECO:0007669"/>
    <property type="project" value="InterPro"/>
</dbReference>
<feature type="compositionally biased region" description="Gly residues" evidence="1">
    <location>
        <begin position="932"/>
        <end position="942"/>
    </location>
</feature>
<dbReference type="Pfam" id="PF00404">
    <property type="entry name" value="Dockerin_1"/>
    <property type="match status" value="1"/>
</dbReference>
<evidence type="ECO:0000259" key="2">
    <source>
        <dbReference type="Pfam" id="PF17892"/>
    </source>
</evidence>
<name>A0A7W5H596_9BACT</name>
<sequence>MPRHPRRTHRRLSLQVLDDRRVLAAIVGSVFNDVNDSFRRDEAESGLSGRLVYVDQNNNARMDQGERYALSDAAGDFAIENMPDGEYAVRLFNATKSQIQTTPMSAKFLHDAVLRNDITAATAAAPVDIGGPNERIAAAVFATGTDLQTLAGDGTVGAPTSFGGDITHIARLADGSILVANDDVGGTVLSIIDDSLSTLNSFTQPGGVAFGSIGSDDVGRGIAVAAPAGNSDMSELWAIDANNLAITATGVMVDPGAVVTGDSTPRTNDGPTRSVISHASLVDDGNGGSTQTLAISFWSNSDESMLSPPIIVSGASEVVAFHDEAGLLVLRSGDALSVHDVDSGTLATLYTIDDTEAIAGIDAARGLIVTLSPRSFGTEGSPHDAGMRLIDSETGSVVADLAIDLSAIGDVAAVSLDANLHSIAVAGTAGISQISLRRPAPARVLVAGGDSAPARFGVRLIGENSAPQFAEPPVISVAEDSDLISPAPGLLAGVSDADGDSGYIILPTGIPTSGAATLNLNGQITYSPFDDFEGTDIFTVIVHDGRDTTEAVVTINVTPVPDAPTSVEILLDPVPENILPADPGGDFDPIGIINIIDADILNNHEIEILNDNRVLDDRFAVINGEIVFVGPGRLDFENEWTIPLIFSVTDPDTETNIEYATSISVTDADDPVTDITPGSATVRENAPGEIIKSISVVDQDFDDRHTLTVDDERFEIVFGELKLKDDQALDREADLTVSINITASYKDDSFTKAFLVTVLDAPEIPQDFRLTDDTVLELEPGDVVGDLTIAGNPAANGHTLTVDDPRFIFDGSTLRLADDEFIERTPDFDDEILLKVTATPDSGGIAPVEVEFNVSVVENDKPFHNDDLPEDVNGDGDVSARDALAIINYLNTYGPGPVGEGDPGYGYDVNNDGMVTSLDALLVINELNVSSGGGGGTVGNEPGGEPTPDRNRSGASGDIASDNEDQEIVPAPELERQIAPLGRRVSLEDLITNNSLSSPLQKTVGSPESTSIESALDMIASQTQRTEDDEESTDKVFGEPEIDLLG</sequence>
<dbReference type="EMBL" id="JACHXU010000004">
    <property type="protein sequence ID" value="MBB3205611.1"/>
    <property type="molecule type" value="Genomic_DNA"/>
</dbReference>
<evidence type="ECO:0000313" key="4">
    <source>
        <dbReference type="Proteomes" id="UP000536179"/>
    </source>
</evidence>
<feature type="region of interest" description="Disordered" evidence="1">
    <location>
        <begin position="1020"/>
        <end position="1046"/>
    </location>
</feature>
<dbReference type="InterPro" id="IPR013783">
    <property type="entry name" value="Ig-like_fold"/>
</dbReference>
<comment type="caution">
    <text evidence="3">The sequence shown here is derived from an EMBL/GenBank/DDBJ whole genome shotgun (WGS) entry which is preliminary data.</text>
</comment>
<dbReference type="SUPFAM" id="SSF63446">
    <property type="entry name" value="Type I dockerin domain"/>
    <property type="match status" value="1"/>
</dbReference>
<dbReference type="InterPro" id="IPR002105">
    <property type="entry name" value="Dockerin_1_rpt"/>
</dbReference>
<organism evidence="3 4">
    <name type="scientific">Aporhodopirellula rubra</name>
    <dbReference type="NCBI Taxonomy" id="980271"/>
    <lineage>
        <taxon>Bacteria</taxon>
        <taxon>Pseudomonadati</taxon>
        <taxon>Planctomycetota</taxon>
        <taxon>Planctomycetia</taxon>
        <taxon>Pirellulales</taxon>
        <taxon>Pirellulaceae</taxon>
        <taxon>Aporhodopirellula</taxon>
    </lineage>
</organism>
<feature type="region of interest" description="Disordered" evidence="1">
    <location>
        <begin position="932"/>
        <end position="970"/>
    </location>
</feature>
<protein>
    <recommendedName>
        <fullName evidence="2">Cadherin-like domain-containing protein</fullName>
    </recommendedName>
</protein>
<dbReference type="InterPro" id="IPR041690">
    <property type="entry name" value="Cadherin_5"/>
</dbReference>
<reference evidence="3 4" key="1">
    <citation type="submission" date="2020-08" db="EMBL/GenBank/DDBJ databases">
        <title>Genomic Encyclopedia of Type Strains, Phase III (KMG-III): the genomes of soil and plant-associated and newly described type strains.</title>
        <authorList>
            <person name="Whitman W."/>
        </authorList>
    </citation>
    <scope>NUCLEOTIDE SEQUENCE [LARGE SCALE GENOMIC DNA]</scope>
    <source>
        <strain evidence="3 4">CECT 8075</strain>
    </source>
</reference>
<accession>A0A7W5H596</accession>
<dbReference type="CDD" id="cd14256">
    <property type="entry name" value="Dockerin_I"/>
    <property type="match status" value="1"/>
</dbReference>
<dbReference type="GO" id="GO:0004553">
    <property type="term" value="F:hydrolase activity, hydrolyzing O-glycosyl compounds"/>
    <property type="evidence" value="ECO:0007669"/>
    <property type="project" value="InterPro"/>
</dbReference>